<accession>A0ABM8UL98</accession>
<evidence type="ECO:0000256" key="4">
    <source>
        <dbReference type="ARBA" id="ARBA00022741"/>
    </source>
</evidence>
<evidence type="ECO:0008006" key="8">
    <source>
        <dbReference type="Google" id="ProtNLM"/>
    </source>
</evidence>
<dbReference type="InterPro" id="IPR051813">
    <property type="entry name" value="HepT_RNase_toxin"/>
</dbReference>
<proteinExistence type="predicted"/>
<dbReference type="Proteomes" id="UP000679725">
    <property type="component" value="Unassembled WGS sequence"/>
</dbReference>
<keyword evidence="4" id="KW-0547">Nucleotide-binding</keyword>
<evidence type="ECO:0000313" key="7">
    <source>
        <dbReference type="Proteomes" id="UP000679725"/>
    </source>
</evidence>
<evidence type="ECO:0000313" key="6">
    <source>
        <dbReference type="EMBL" id="CAG5068064.1"/>
    </source>
</evidence>
<keyword evidence="2" id="KW-1277">Toxin-antitoxin system</keyword>
<dbReference type="InterPro" id="IPR008201">
    <property type="entry name" value="HepT-like"/>
</dbReference>
<sequence length="112" mass="12918">MDIEIKTWLFDMLNAISEIESFVADRPLLFANYQADLRTKRAVERNVEIIGEAMNRIMKKDTSIHITNSRKLVDVRNRIIHGYDSVSDEVIWGIVVKHIPILRAEIEALLGN</sequence>
<dbReference type="EMBL" id="CAJRAU010000001">
    <property type="protein sequence ID" value="CAG5068064.1"/>
    <property type="molecule type" value="Genomic_DNA"/>
</dbReference>
<keyword evidence="3" id="KW-0540">Nuclease</keyword>
<comment type="caution">
    <text evidence="6">The sequence shown here is derived from an EMBL/GenBank/DDBJ whole genome shotgun (WGS) entry which is preliminary data.</text>
</comment>
<dbReference type="RefSeq" id="WP_215232181.1">
    <property type="nucleotide sequence ID" value="NZ_CAJRAU010000001.1"/>
</dbReference>
<name>A0ABM8UL98_9BACT</name>
<evidence type="ECO:0000256" key="5">
    <source>
        <dbReference type="ARBA" id="ARBA00022801"/>
    </source>
</evidence>
<protein>
    <recommendedName>
        <fullName evidence="8">Antitoxin</fullName>
    </recommendedName>
</protein>
<dbReference type="PANTHER" id="PTHR34139:SF1">
    <property type="entry name" value="RNASE MJ1380-RELATED"/>
    <property type="match status" value="1"/>
</dbReference>
<evidence type="ECO:0000256" key="1">
    <source>
        <dbReference type="ARBA" id="ARBA00022553"/>
    </source>
</evidence>
<keyword evidence="7" id="KW-1185">Reference proteome</keyword>
<keyword evidence="1" id="KW-0597">Phosphoprotein</keyword>
<evidence type="ECO:0000256" key="3">
    <source>
        <dbReference type="ARBA" id="ARBA00022722"/>
    </source>
</evidence>
<reference evidence="6 7" key="1">
    <citation type="submission" date="2021-04" db="EMBL/GenBank/DDBJ databases">
        <authorList>
            <person name="Rodrigo-Torres L."/>
            <person name="Arahal R. D."/>
            <person name="Lucena T."/>
        </authorList>
    </citation>
    <scope>NUCLEOTIDE SEQUENCE [LARGE SCALE GENOMIC DNA]</scope>
    <source>
        <strain evidence="6 7">CECT 9623</strain>
    </source>
</reference>
<evidence type="ECO:0000256" key="2">
    <source>
        <dbReference type="ARBA" id="ARBA00022649"/>
    </source>
</evidence>
<dbReference type="Pfam" id="PF01934">
    <property type="entry name" value="HepT-like"/>
    <property type="match status" value="1"/>
</dbReference>
<keyword evidence="5" id="KW-0378">Hydrolase</keyword>
<organism evidence="6 7">
    <name type="scientific">Dyadobacter linearis</name>
    <dbReference type="NCBI Taxonomy" id="2823330"/>
    <lineage>
        <taxon>Bacteria</taxon>
        <taxon>Pseudomonadati</taxon>
        <taxon>Bacteroidota</taxon>
        <taxon>Cytophagia</taxon>
        <taxon>Cytophagales</taxon>
        <taxon>Spirosomataceae</taxon>
        <taxon>Dyadobacter</taxon>
    </lineage>
</organism>
<dbReference type="PANTHER" id="PTHR34139">
    <property type="entry name" value="UPF0331 PROTEIN MJ0127"/>
    <property type="match status" value="1"/>
</dbReference>
<gene>
    <name evidence="6" type="ORF">DYBT9623_00792</name>
</gene>